<dbReference type="InterPro" id="IPR022043">
    <property type="entry name" value="CAF1A_DD"/>
</dbReference>
<keyword evidence="9" id="KW-1185">Reference proteome</keyword>
<evidence type="ECO:0000259" key="7">
    <source>
        <dbReference type="Pfam" id="PF21796"/>
    </source>
</evidence>
<evidence type="ECO:0000256" key="2">
    <source>
        <dbReference type="ARBA" id="ARBA00022763"/>
    </source>
</evidence>
<dbReference type="GO" id="GO:0048366">
    <property type="term" value="P:leaf development"/>
    <property type="evidence" value="ECO:0007669"/>
    <property type="project" value="EnsemblPlants"/>
</dbReference>
<feature type="domain" description="Chromatin assembly factor 1 subunit A dimerization" evidence="6">
    <location>
        <begin position="498"/>
        <end position="566"/>
    </location>
</feature>
<dbReference type="Proteomes" id="UP000316621">
    <property type="component" value="Chromosome 5"/>
</dbReference>
<dbReference type="Pfam" id="PF12253">
    <property type="entry name" value="CAF1A_dimeriz"/>
    <property type="match status" value="1"/>
</dbReference>
<dbReference type="Pfam" id="PF21796">
    <property type="entry name" value="Cac1_C"/>
    <property type="match status" value="2"/>
</dbReference>
<evidence type="ECO:0000259" key="6">
    <source>
        <dbReference type="Pfam" id="PF12253"/>
    </source>
</evidence>
<keyword evidence="3" id="KW-0234">DNA repair</keyword>
<evidence type="ECO:0000256" key="5">
    <source>
        <dbReference type="SAM" id="MobiDB-lite"/>
    </source>
</evidence>
<dbReference type="GO" id="GO:0010026">
    <property type="term" value="P:trichome differentiation"/>
    <property type="evidence" value="ECO:0007669"/>
    <property type="project" value="EnsemblPlants"/>
</dbReference>
<feature type="compositionally biased region" description="Polar residues" evidence="5">
    <location>
        <begin position="691"/>
        <end position="700"/>
    </location>
</feature>
<feature type="region of interest" description="Disordered" evidence="5">
    <location>
        <begin position="691"/>
        <end position="726"/>
    </location>
</feature>
<dbReference type="GO" id="GO:0005634">
    <property type="term" value="C:nucleus"/>
    <property type="evidence" value="ECO:0007669"/>
    <property type="project" value="UniProtKB-SubCell"/>
</dbReference>
<dbReference type="PANTHER" id="PTHR15272">
    <property type="entry name" value="CHROMATIN ASSEMBLY FACTOR 1 SUBUNIT A CAF-1 SUBUNIT A"/>
    <property type="match status" value="1"/>
</dbReference>
<accession>A0A4Y7JRA6</accession>
<protein>
    <recommendedName>
        <fullName evidence="10">Chromatin assembly factor 1 subunit FAS1</fullName>
    </recommendedName>
</protein>
<dbReference type="Gramene" id="RZC63624">
    <property type="protein sequence ID" value="RZC63624"/>
    <property type="gene ID" value="C5167_025357"/>
</dbReference>
<name>A0A4Y7JRA6_PAPSO</name>
<dbReference type="GO" id="GO:0006334">
    <property type="term" value="P:nucleosome assembly"/>
    <property type="evidence" value="ECO:0007669"/>
    <property type="project" value="EnsemblPlants"/>
</dbReference>
<evidence type="ECO:0000313" key="8">
    <source>
        <dbReference type="EMBL" id="RZC63624.1"/>
    </source>
</evidence>
<dbReference type="GO" id="GO:0000724">
    <property type="term" value="P:double-strand break repair via homologous recombination"/>
    <property type="evidence" value="ECO:0007669"/>
    <property type="project" value="EnsemblPlants"/>
</dbReference>
<dbReference type="InterPro" id="IPR048800">
    <property type="entry name" value="Cac1-like_C"/>
</dbReference>
<feature type="region of interest" description="Disordered" evidence="5">
    <location>
        <begin position="937"/>
        <end position="965"/>
    </location>
</feature>
<keyword evidence="4" id="KW-0539">Nucleus</keyword>
<dbReference type="GO" id="GO:0031507">
    <property type="term" value="P:heterochromatin formation"/>
    <property type="evidence" value="ECO:0007669"/>
    <property type="project" value="EnsemblPlants"/>
</dbReference>
<feature type="compositionally biased region" description="Basic and acidic residues" evidence="5">
    <location>
        <begin position="267"/>
        <end position="330"/>
    </location>
</feature>
<evidence type="ECO:0000313" key="9">
    <source>
        <dbReference type="Proteomes" id="UP000316621"/>
    </source>
</evidence>
<feature type="compositionally biased region" description="Basic and acidic residues" evidence="5">
    <location>
        <begin position="810"/>
        <end position="822"/>
    </location>
</feature>
<feature type="region of interest" description="Disordered" evidence="5">
    <location>
        <begin position="539"/>
        <end position="563"/>
    </location>
</feature>
<sequence>MAGLMVIDGVPIEEGTAVKKVQKTLKRKRIAVENVSVEEREGKIKELKEEIESLLRFFREGLVEEKLNFEEKDGCLSGNWLYASLIEESGLPYSKLVDEIYEKLKGKDGITLASVRSSVLSVGQRVMYGIGNADADVLEDDSDKCLWCWETRELKLVPKSLKGVVNARRVCRKRIQERIVAVSAMISALETPHSHPSYKDDLAKASGKLVKVLNEAAIRQLVLNMAQTNRADMAEKEAKLKEKELAKELERKEKELTKDLERNKREVEKEKKRMELHNEKESKRLQEEAEKEAKRREKEEAEMKKQIKRQQEEAEKEQRRREKEAAELKKQLAVKKQATMMERFFKSKKDSSSPQDGSPSMNTPAVDTSVIREKHNLNAATSLMDSALSSSSGIDAVDLWKSHVRSWNRLGRSRLDRSTRWGLRCKPKSALVKELKLHASTSETAIDSAKLVASSKGVMHRGEMSIDKLVDEWEETNSDDKLGRDNADTIRICNGIKKLLQFDKSNRPAYYGTLSKKSNVIGPRHPFRKDPDLDYDIESDEEWEEEEPGESLSDCEKDEEEDISDEANVIVEDEDGSEDGFFVPDGYLSENEGVHVDSMEIDSDDDGEAQSSATCKENVESDELHILLRQQNYINKLTHNALLKNKPLIISNLMHEKAALLMAEDLHGTSKIEQMFLQSLSIRPFPGSANIQISADNNSTQEEDEEISKSHNKSKSSTTSTPSAPISVIEDKDLPTIVSVIQSCPQAISKVVESLQQIFPKVSKKQLGIKVREISQFAENKWQVKKEILDKLGSFPGCAQSPAKNCSTQQKDEEVAQLHDKGSTATPSTPPAPVSVIQDKDLPKIVVAIQSSPQAIAKVIESLQQSFPTVSKIQLGSKVREISQFVDNRWQELIQVVLQVKKEILDKLGISPVPKKIVRTKSITTFFSKRCLPPDAEMMKAEHTSPQPCRKRETPEEQECSPSLL</sequence>
<dbReference type="STRING" id="3469.A0A4Y7JRA6"/>
<dbReference type="PANTHER" id="PTHR15272:SF0">
    <property type="entry name" value="CHROMATIN ASSEMBLY FACTOR 1 SUBUNIT A"/>
    <property type="match status" value="1"/>
</dbReference>
<dbReference type="GO" id="GO:0009934">
    <property type="term" value="P:regulation of meristem structural organization"/>
    <property type="evidence" value="ECO:0007669"/>
    <property type="project" value="EnsemblPlants"/>
</dbReference>
<feature type="region of interest" description="Disordered" evidence="5">
    <location>
        <begin position="267"/>
        <end position="365"/>
    </location>
</feature>
<dbReference type="AlphaFoldDB" id="A0A4Y7JRA6"/>
<keyword evidence="2" id="KW-0227">DNA damage</keyword>
<dbReference type="EMBL" id="CM010719">
    <property type="protein sequence ID" value="RZC63624.1"/>
    <property type="molecule type" value="Genomic_DNA"/>
</dbReference>
<dbReference type="GO" id="GO:0009825">
    <property type="term" value="P:multidimensional cell growth"/>
    <property type="evidence" value="ECO:0007669"/>
    <property type="project" value="EnsemblPlants"/>
</dbReference>
<evidence type="ECO:0000256" key="1">
    <source>
        <dbReference type="ARBA" id="ARBA00004123"/>
    </source>
</evidence>
<feature type="domain" description="Chromatin assembly factor 1 subunit Cac1-like C-terminal" evidence="7">
    <location>
        <begin position="734"/>
        <end position="784"/>
    </location>
</feature>
<feature type="compositionally biased region" description="Acidic residues" evidence="5">
    <location>
        <begin position="539"/>
        <end position="549"/>
    </location>
</feature>
<feature type="compositionally biased region" description="Polar residues" evidence="5">
    <location>
        <begin position="352"/>
        <end position="365"/>
    </location>
</feature>
<dbReference type="GO" id="GO:0051301">
    <property type="term" value="P:cell division"/>
    <property type="evidence" value="ECO:0007669"/>
    <property type="project" value="EnsemblPlants"/>
</dbReference>
<comment type="subcellular location">
    <subcellularLocation>
        <location evidence="1">Nucleus</location>
    </subcellularLocation>
</comment>
<dbReference type="OMA" id="SETALWC"/>
<evidence type="ECO:0000256" key="4">
    <source>
        <dbReference type="ARBA" id="ARBA00023242"/>
    </source>
</evidence>
<dbReference type="GO" id="GO:0009555">
    <property type="term" value="P:pollen development"/>
    <property type="evidence" value="ECO:0007669"/>
    <property type="project" value="EnsemblPlants"/>
</dbReference>
<feature type="region of interest" description="Disordered" evidence="5">
    <location>
        <begin position="800"/>
        <end position="834"/>
    </location>
</feature>
<dbReference type="GO" id="GO:0045787">
    <property type="term" value="P:positive regulation of cell cycle"/>
    <property type="evidence" value="ECO:0007669"/>
    <property type="project" value="EnsemblPlants"/>
</dbReference>
<dbReference type="GO" id="GO:0033186">
    <property type="term" value="C:CAF-1 complex"/>
    <property type="evidence" value="ECO:0007669"/>
    <property type="project" value="EnsemblPlants"/>
</dbReference>
<proteinExistence type="predicted"/>
<evidence type="ECO:0008006" key="10">
    <source>
        <dbReference type="Google" id="ProtNLM"/>
    </source>
</evidence>
<organism evidence="8 9">
    <name type="scientific">Papaver somniferum</name>
    <name type="common">Opium poppy</name>
    <dbReference type="NCBI Taxonomy" id="3469"/>
    <lineage>
        <taxon>Eukaryota</taxon>
        <taxon>Viridiplantae</taxon>
        <taxon>Streptophyta</taxon>
        <taxon>Embryophyta</taxon>
        <taxon>Tracheophyta</taxon>
        <taxon>Spermatophyta</taxon>
        <taxon>Magnoliopsida</taxon>
        <taxon>Ranunculales</taxon>
        <taxon>Papaveraceae</taxon>
        <taxon>Papaveroideae</taxon>
        <taxon>Papaver</taxon>
    </lineage>
</organism>
<evidence type="ECO:0000256" key="3">
    <source>
        <dbReference type="ARBA" id="ARBA00023204"/>
    </source>
</evidence>
<feature type="domain" description="Chromatin assembly factor 1 subunit Cac1-like C-terminal" evidence="7">
    <location>
        <begin position="842"/>
        <end position="891"/>
    </location>
</feature>
<reference evidence="8 9" key="1">
    <citation type="journal article" date="2018" name="Science">
        <title>The opium poppy genome and morphinan production.</title>
        <authorList>
            <person name="Guo L."/>
            <person name="Winzer T."/>
            <person name="Yang X."/>
            <person name="Li Y."/>
            <person name="Ning Z."/>
            <person name="He Z."/>
            <person name="Teodor R."/>
            <person name="Lu Y."/>
            <person name="Bowser T.A."/>
            <person name="Graham I.A."/>
            <person name="Ye K."/>
        </authorList>
    </citation>
    <scope>NUCLEOTIDE SEQUENCE [LARGE SCALE GENOMIC DNA]</scope>
    <source>
        <strain evidence="9">cv. HN1</strain>
        <tissue evidence="8">Leaves</tissue>
    </source>
</reference>
<gene>
    <name evidence="8" type="ORF">C5167_025357</name>
</gene>